<dbReference type="EMBL" id="JAAOAR010000462">
    <property type="protein sequence ID" value="KAF5581676.1"/>
    <property type="molecule type" value="Genomic_DNA"/>
</dbReference>
<keyword evidence="3" id="KW-1185">Reference proteome</keyword>
<keyword evidence="1" id="KW-0472">Membrane</keyword>
<dbReference type="AlphaFoldDB" id="A0A8H5NW90"/>
<feature type="transmembrane region" description="Helical" evidence="1">
    <location>
        <begin position="274"/>
        <end position="301"/>
    </location>
</feature>
<sequence>METAPPQYNAEDAPPSYEDVVKKFTAALGNGKDPEKILDAMASLNLADCKVVCDKNDNKLGPIVGEEDMEKFLLGAEQAASLPVAQKHLKKVANTATRAVKDIEMVFNRLLLKIMEIDKIHESGFVPKLRHHQETFSDLIRESRYLAREISQHGQEFDEVTVEFCADKTISVEERIQRIESFRKRAEGFETASVDMQKRFEKLNNDFTTFISEFKAWAKDKEKELDKALTQLIKEIGDLKIRISEIIVSLGFAVTGTVIGAIIFLAGLSPFSLLLIAAGLILCGLNAVAAMKFIATFIVLLNELAAKEELKKEYESQLKIIQKARSELVLLGNEGLGTFWDKIGFLKAYWVNASSEAAAIEFWLKQGASDAKWPEYMKKSLRENVKIYKALSTYLEEYSRGVDTDE</sequence>
<name>A0A8H5NW90_9HYPO</name>
<reference evidence="2 3" key="1">
    <citation type="submission" date="2020-05" db="EMBL/GenBank/DDBJ databases">
        <title>Identification and distribution of gene clusters putatively required for synthesis of sphingolipid metabolism inhibitors in phylogenetically diverse species of the filamentous fungus Fusarium.</title>
        <authorList>
            <person name="Kim H.-S."/>
            <person name="Busman M."/>
            <person name="Brown D.W."/>
            <person name="Divon H."/>
            <person name="Uhlig S."/>
            <person name="Proctor R.H."/>
        </authorList>
    </citation>
    <scope>NUCLEOTIDE SEQUENCE [LARGE SCALE GENOMIC DNA]</scope>
    <source>
        <strain evidence="2 3">NRRL 25211</strain>
    </source>
</reference>
<evidence type="ECO:0000256" key="1">
    <source>
        <dbReference type="SAM" id="Phobius"/>
    </source>
</evidence>
<comment type="caution">
    <text evidence="2">The sequence shown here is derived from an EMBL/GenBank/DDBJ whole genome shotgun (WGS) entry which is preliminary data.</text>
</comment>
<gene>
    <name evidence="2" type="ORF">FPANT_8818</name>
</gene>
<feature type="transmembrane region" description="Helical" evidence="1">
    <location>
        <begin position="246"/>
        <end position="268"/>
    </location>
</feature>
<keyword evidence="1" id="KW-1133">Transmembrane helix</keyword>
<dbReference type="Gene3D" id="1.20.1170.10">
    <property type="match status" value="1"/>
</dbReference>
<evidence type="ECO:0000313" key="3">
    <source>
        <dbReference type="Proteomes" id="UP000544095"/>
    </source>
</evidence>
<proteinExistence type="predicted"/>
<accession>A0A8H5NW90</accession>
<protein>
    <submittedName>
        <fullName evidence="2">Uncharacterized protein</fullName>
    </submittedName>
</protein>
<keyword evidence="1" id="KW-0812">Transmembrane</keyword>
<organism evidence="2 3">
    <name type="scientific">Fusarium pseudoanthophilum</name>
    <dbReference type="NCBI Taxonomy" id="48495"/>
    <lineage>
        <taxon>Eukaryota</taxon>
        <taxon>Fungi</taxon>
        <taxon>Dikarya</taxon>
        <taxon>Ascomycota</taxon>
        <taxon>Pezizomycotina</taxon>
        <taxon>Sordariomycetes</taxon>
        <taxon>Hypocreomycetidae</taxon>
        <taxon>Hypocreales</taxon>
        <taxon>Nectriaceae</taxon>
        <taxon>Fusarium</taxon>
        <taxon>Fusarium fujikuroi species complex</taxon>
    </lineage>
</organism>
<evidence type="ECO:0000313" key="2">
    <source>
        <dbReference type="EMBL" id="KAF5581676.1"/>
    </source>
</evidence>
<dbReference type="Proteomes" id="UP000544095">
    <property type="component" value="Unassembled WGS sequence"/>
</dbReference>